<reference evidence="1" key="1">
    <citation type="submission" date="2017-07" db="EMBL/GenBank/DDBJ databases">
        <title>Taro Niue Genome Assembly and Annotation.</title>
        <authorList>
            <person name="Atibalentja N."/>
            <person name="Keating K."/>
            <person name="Fields C.J."/>
        </authorList>
    </citation>
    <scope>NUCLEOTIDE SEQUENCE</scope>
    <source>
        <strain evidence="1">Niue_2</strain>
        <tissue evidence="1">Leaf</tissue>
    </source>
</reference>
<feature type="non-terminal residue" evidence="1">
    <location>
        <position position="1"/>
    </location>
</feature>
<keyword evidence="2" id="KW-1185">Reference proteome</keyword>
<dbReference type="EMBL" id="NMUH01000468">
    <property type="protein sequence ID" value="MQL79641.1"/>
    <property type="molecule type" value="Genomic_DNA"/>
</dbReference>
<accession>A0A843U819</accession>
<protein>
    <submittedName>
        <fullName evidence="1">Uncharacterized protein</fullName>
    </submittedName>
</protein>
<gene>
    <name evidence="1" type="ORF">Taro_012084</name>
</gene>
<organism evidence="1 2">
    <name type="scientific">Colocasia esculenta</name>
    <name type="common">Wild taro</name>
    <name type="synonym">Arum esculentum</name>
    <dbReference type="NCBI Taxonomy" id="4460"/>
    <lineage>
        <taxon>Eukaryota</taxon>
        <taxon>Viridiplantae</taxon>
        <taxon>Streptophyta</taxon>
        <taxon>Embryophyta</taxon>
        <taxon>Tracheophyta</taxon>
        <taxon>Spermatophyta</taxon>
        <taxon>Magnoliopsida</taxon>
        <taxon>Liliopsida</taxon>
        <taxon>Araceae</taxon>
        <taxon>Aroideae</taxon>
        <taxon>Colocasieae</taxon>
        <taxon>Colocasia</taxon>
    </lineage>
</organism>
<sequence>AFFVGAMAIDDLVKTTLDIAIYMFFFQHYKCSMLTVYDSSFPLHVDHPFPNQKVLVDEAKRSLFSG</sequence>
<dbReference type="AlphaFoldDB" id="A0A843U819"/>
<proteinExistence type="predicted"/>
<comment type="caution">
    <text evidence="1">The sequence shown here is derived from an EMBL/GenBank/DDBJ whole genome shotgun (WGS) entry which is preliminary data.</text>
</comment>
<name>A0A843U819_COLES</name>
<evidence type="ECO:0000313" key="2">
    <source>
        <dbReference type="Proteomes" id="UP000652761"/>
    </source>
</evidence>
<evidence type="ECO:0000313" key="1">
    <source>
        <dbReference type="EMBL" id="MQL79641.1"/>
    </source>
</evidence>
<dbReference type="Proteomes" id="UP000652761">
    <property type="component" value="Unassembled WGS sequence"/>
</dbReference>